<evidence type="ECO:0000313" key="3">
    <source>
        <dbReference type="EMBL" id="EFN54159.1"/>
    </source>
</evidence>
<feature type="compositionally biased region" description="Polar residues" evidence="1">
    <location>
        <begin position="52"/>
        <end position="64"/>
    </location>
</feature>
<evidence type="ECO:0000313" key="4">
    <source>
        <dbReference type="Proteomes" id="UP000008141"/>
    </source>
</evidence>
<feature type="transmembrane region" description="Helical" evidence="2">
    <location>
        <begin position="116"/>
        <end position="138"/>
    </location>
</feature>
<proteinExistence type="predicted"/>
<gene>
    <name evidence="3" type="ORF">CHLNCDRAFT_58246</name>
</gene>
<evidence type="ECO:0008006" key="5">
    <source>
        <dbReference type="Google" id="ProtNLM"/>
    </source>
</evidence>
<name>E1ZIH3_CHLVA</name>
<dbReference type="PANTHER" id="PTHR13146">
    <property type="match status" value="1"/>
</dbReference>
<dbReference type="OrthoDB" id="300580at2759"/>
<feature type="transmembrane region" description="Helical" evidence="2">
    <location>
        <begin position="273"/>
        <end position="290"/>
    </location>
</feature>
<keyword evidence="4" id="KW-1185">Reference proteome</keyword>
<dbReference type="GeneID" id="17353723"/>
<dbReference type="InParanoid" id="E1ZIH3"/>
<organism evidence="4">
    <name type="scientific">Chlorella variabilis</name>
    <name type="common">Green alga</name>
    <dbReference type="NCBI Taxonomy" id="554065"/>
    <lineage>
        <taxon>Eukaryota</taxon>
        <taxon>Viridiplantae</taxon>
        <taxon>Chlorophyta</taxon>
        <taxon>core chlorophytes</taxon>
        <taxon>Trebouxiophyceae</taxon>
        <taxon>Chlorellales</taxon>
        <taxon>Chlorellaceae</taxon>
        <taxon>Chlorella clade</taxon>
        <taxon>Chlorella</taxon>
    </lineage>
</organism>
<keyword evidence="2" id="KW-0472">Membrane</keyword>
<dbReference type="eggNOG" id="KOG3912">
    <property type="taxonomic scope" value="Eukaryota"/>
</dbReference>
<dbReference type="KEGG" id="cvr:CHLNCDRAFT_58246"/>
<dbReference type="InterPro" id="IPR037185">
    <property type="entry name" value="EmrE-like"/>
</dbReference>
<reference evidence="3 4" key="1">
    <citation type="journal article" date="2010" name="Plant Cell">
        <title>The Chlorella variabilis NC64A genome reveals adaptation to photosymbiosis, coevolution with viruses, and cryptic sex.</title>
        <authorList>
            <person name="Blanc G."/>
            <person name="Duncan G."/>
            <person name="Agarkova I."/>
            <person name="Borodovsky M."/>
            <person name="Gurnon J."/>
            <person name="Kuo A."/>
            <person name="Lindquist E."/>
            <person name="Lucas S."/>
            <person name="Pangilinan J."/>
            <person name="Polle J."/>
            <person name="Salamov A."/>
            <person name="Terry A."/>
            <person name="Yamada T."/>
            <person name="Dunigan D.D."/>
            <person name="Grigoriev I.V."/>
            <person name="Claverie J.M."/>
            <person name="Van Etten J.L."/>
        </authorList>
    </citation>
    <scope>NUCLEOTIDE SEQUENCE [LARGE SCALE GENOMIC DNA]</scope>
    <source>
        <strain evidence="3 4">NC64A</strain>
    </source>
</reference>
<dbReference type="RefSeq" id="XP_005846261.1">
    <property type="nucleotide sequence ID" value="XM_005846199.1"/>
</dbReference>
<feature type="transmembrane region" description="Helical" evidence="2">
    <location>
        <begin position="186"/>
        <end position="211"/>
    </location>
</feature>
<dbReference type="PANTHER" id="PTHR13146:SF3">
    <property type="entry name" value="EAMA DOMAIN-CONTAINING PROTEIN"/>
    <property type="match status" value="1"/>
</dbReference>
<keyword evidence="2" id="KW-0812">Transmembrane</keyword>
<dbReference type="EMBL" id="GL433848">
    <property type="protein sequence ID" value="EFN54159.1"/>
    <property type="molecule type" value="Genomic_DNA"/>
</dbReference>
<dbReference type="AlphaFoldDB" id="E1ZIH3"/>
<feature type="region of interest" description="Disordered" evidence="1">
    <location>
        <begin position="29"/>
        <end position="87"/>
    </location>
</feature>
<keyword evidence="2" id="KW-1133">Transmembrane helix</keyword>
<accession>E1ZIH3</accession>
<evidence type="ECO:0000256" key="2">
    <source>
        <dbReference type="SAM" id="Phobius"/>
    </source>
</evidence>
<dbReference type="GO" id="GO:0016020">
    <property type="term" value="C:membrane"/>
    <property type="evidence" value="ECO:0007669"/>
    <property type="project" value="TreeGrafter"/>
</dbReference>
<feature type="transmembrane region" description="Helical" evidence="2">
    <location>
        <begin position="232"/>
        <end position="253"/>
    </location>
</feature>
<dbReference type="Proteomes" id="UP000008141">
    <property type="component" value="Unassembled WGS sequence"/>
</dbReference>
<sequence>MALCLPAGLAARRLHKWLQQLEAAPADEASEPLLGLHRPSTRGTANPPRSPTPLSVSPATSVATTLDGAPPSELRLPVPSGSSRPGATKRALMLRGSEIVFTAAISWLWLRRRLNRWHLAGIALCTAGITTVGAASLLQEPDSTNASAATSLRTTLLGMALVVAAEVVQAAQVVTEDFFLSSSLNLAPLTVVGVEGVWGTLLMFCIVLPAVQYLPGRDGGGIHEDSGDSLHMLAHSWQLRAVVACSIVGMGVYNVAGPHQGAQLGEPWTAHSWLQAVGFAILVVGTLVYGHGEEVHERRLHAKLRWARLRESVAALVTAHEARHPMKALRIAGPASIRTAFLERQVIYRLTERLATRADASPA</sequence>
<feature type="transmembrane region" description="Helical" evidence="2">
    <location>
        <begin position="92"/>
        <end position="110"/>
    </location>
</feature>
<evidence type="ECO:0000256" key="1">
    <source>
        <dbReference type="SAM" id="MobiDB-lite"/>
    </source>
</evidence>
<protein>
    <recommendedName>
        <fullName evidence="5">EamA domain-containing protein</fullName>
    </recommendedName>
</protein>
<dbReference type="SUPFAM" id="SSF103481">
    <property type="entry name" value="Multidrug resistance efflux transporter EmrE"/>
    <property type="match status" value="1"/>
</dbReference>